<keyword evidence="3" id="KW-1185">Reference proteome</keyword>
<accession>A0A061DYP8</accession>
<name>A0A061DYP8_THECC</name>
<evidence type="ECO:0000313" key="2">
    <source>
        <dbReference type="EMBL" id="EOX97161.1"/>
    </source>
</evidence>
<evidence type="ECO:0000313" key="3">
    <source>
        <dbReference type="Proteomes" id="UP000026915"/>
    </source>
</evidence>
<proteinExistence type="predicted"/>
<gene>
    <name evidence="2" type="ORF">TCM_006250</name>
</gene>
<organism evidence="2 3">
    <name type="scientific">Theobroma cacao</name>
    <name type="common">Cacao</name>
    <name type="synonym">Cocoa</name>
    <dbReference type="NCBI Taxonomy" id="3641"/>
    <lineage>
        <taxon>Eukaryota</taxon>
        <taxon>Viridiplantae</taxon>
        <taxon>Streptophyta</taxon>
        <taxon>Embryophyta</taxon>
        <taxon>Tracheophyta</taxon>
        <taxon>Spermatophyta</taxon>
        <taxon>Magnoliopsida</taxon>
        <taxon>eudicotyledons</taxon>
        <taxon>Gunneridae</taxon>
        <taxon>Pentapetalae</taxon>
        <taxon>rosids</taxon>
        <taxon>malvids</taxon>
        <taxon>Malvales</taxon>
        <taxon>Malvaceae</taxon>
        <taxon>Byttnerioideae</taxon>
        <taxon>Theobroma</taxon>
    </lineage>
</organism>
<dbReference type="AlphaFoldDB" id="A0A061DYP8"/>
<dbReference type="Proteomes" id="UP000026915">
    <property type="component" value="Chromosome 2"/>
</dbReference>
<dbReference type="Gramene" id="EOX97161">
    <property type="protein sequence ID" value="EOX97161"/>
    <property type="gene ID" value="TCM_006250"/>
</dbReference>
<dbReference type="HOGENOM" id="CLU_2727296_0_0_1"/>
<sequence>MQICSWAAQLSIWAPSLLIRWQLILVKKSKLPSYALSKAKHVDTFTITLDQFDRLLERDQSYPNQYHNDLFY</sequence>
<reference evidence="2 3" key="1">
    <citation type="journal article" date="2013" name="Genome Biol.">
        <title>The genome sequence of the most widely cultivated cacao type and its use to identify candidate genes regulating pod color.</title>
        <authorList>
            <person name="Motamayor J.C."/>
            <person name="Mockaitis K."/>
            <person name="Schmutz J."/>
            <person name="Haiminen N."/>
            <person name="Iii D.L."/>
            <person name="Cornejo O."/>
            <person name="Findley S.D."/>
            <person name="Zheng P."/>
            <person name="Utro F."/>
            <person name="Royaert S."/>
            <person name="Saski C."/>
            <person name="Jenkins J."/>
            <person name="Podicheti R."/>
            <person name="Zhao M."/>
            <person name="Scheffler B.E."/>
            <person name="Stack J.C."/>
            <person name="Feltus F.A."/>
            <person name="Mustiga G.M."/>
            <person name="Amores F."/>
            <person name="Phillips W."/>
            <person name="Marelli J.P."/>
            <person name="May G.D."/>
            <person name="Shapiro H."/>
            <person name="Ma J."/>
            <person name="Bustamante C.D."/>
            <person name="Schnell R.J."/>
            <person name="Main D."/>
            <person name="Gilbert D."/>
            <person name="Parida L."/>
            <person name="Kuhn D.N."/>
        </authorList>
    </citation>
    <scope>NUCLEOTIDE SEQUENCE [LARGE SCALE GENOMIC DNA]</scope>
    <source>
        <strain evidence="3">cv. Matina 1-6</strain>
    </source>
</reference>
<keyword evidence="1" id="KW-0732">Signal</keyword>
<evidence type="ECO:0000256" key="1">
    <source>
        <dbReference type="SAM" id="SignalP"/>
    </source>
</evidence>
<protein>
    <submittedName>
        <fullName evidence="2">Uncharacterized protein</fullName>
    </submittedName>
</protein>
<dbReference type="InParanoid" id="A0A061DYP8"/>
<dbReference type="EMBL" id="CM001880">
    <property type="protein sequence ID" value="EOX97161.1"/>
    <property type="molecule type" value="Genomic_DNA"/>
</dbReference>
<feature type="chain" id="PRO_5001601294" evidence="1">
    <location>
        <begin position="19"/>
        <end position="72"/>
    </location>
</feature>
<feature type="signal peptide" evidence="1">
    <location>
        <begin position="1"/>
        <end position="18"/>
    </location>
</feature>